<dbReference type="Pfam" id="PF01547">
    <property type="entry name" value="SBP_bac_1"/>
    <property type="match status" value="1"/>
</dbReference>
<dbReference type="PROSITE" id="PS51257">
    <property type="entry name" value="PROKAR_LIPOPROTEIN"/>
    <property type="match status" value="1"/>
</dbReference>
<organism evidence="9 10">
    <name type="scientific">Paenibacillus vini</name>
    <dbReference type="NCBI Taxonomy" id="1476024"/>
    <lineage>
        <taxon>Bacteria</taxon>
        <taxon>Bacillati</taxon>
        <taxon>Bacillota</taxon>
        <taxon>Bacilli</taxon>
        <taxon>Bacillales</taxon>
        <taxon>Paenibacillaceae</taxon>
        <taxon>Paenibacillus</taxon>
    </lineage>
</organism>
<sequence>MRIKSIQWMVAGLLALALSSCGQDKQPSVEADPHPANEATTLEIMNPKVEISVEFEQMVKEYEHLNPNIDLNVVTFGGGADYLDELKARFAANEGPDIFPNGGYEEARAWKRYLEDLSDQPWVEQVYDEALEPMTIDGKIYGMPINYEGYGFIYNKNLFAKAGINTLPTTFTELKTAAEKLQAIGVTPFAIGYSDSWFFVLMLNIAIAQMDNPDAFIQGLNDGTQTFQGTKEFEQFLQMLDLTLQYGNKDYMTTDYNSEVELFATGRAAILKQGNWVQSQIDQRSPKMNIGFLPMSINDDARNDALPIGVSNNWAVNKESTPEKKREAKKFLNWMVSSDQGKKFMKDRFHYISAFKNIGTDTSRPLVNDLMRYADEQKTLSWNWFKFPPRAREEFGYIIQAYVGKQLNRDQLLEELQKSWQRNKHKY</sequence>
<dbReference type="PANTHER" id="PTHR43649:SF33">
    <property type="entry name" value="POLYGALACTURONAN_RHAMNOGALACTURONAN-BINDING PROTEIN YTCQ"/>
    <property type="match status" value="1"/>
</dbReference>
<evidence type="ECO:0000256" key="1">
    <source>
        <dbReference type="ARBA" id="ARBA00008520"/>
    </source>
</evidence>
<evidence type="ECO:0000313" key="10">
    <source>
        <dbReference type="Proteomes" id="UP000679992"/>
    </source>
</evidence>
<dbReference type="Gene3D" id="3.40.190.10">
    <property type="entry name" value="Periplasmic binding protein-like II"/>
    <property type="match status" value="2"/>
</dbReference>
<keyword evidence="7" id="KW-0449">Lipoprotein</keyword>
<feature type="chain" id="PRO_5047007805" evidence="8">
    <location>
        <begin position="23"/>
        <end position="427"/>
    </location>
</feature>
<evidence type="ECO:0000256" key="7">
    <source>
        <dbReference type="ARBA" id="ARBA00023288"/>
    </source>
</evidence>
<dbReference type="RefSeq" id="WP_213654666.1">
    <property type="nucleotide sequence ID" value="NZ_BOSL01000005.1"/>
</dbReference>
<comment type="caution">
    <text evidence="9">The sequence shown here is derived from an EMBL/GenBank/DDBJ whole genome shotgun (WGS) entry which is preliminary data.</text>
</comment>
<dbReference type="PROSITE" id="PS01037">
    <property type="entry name" value="SBP_BACTERIAL_1"/>
    <property type="match status" value="1"/>
</dbReference>
<dbReference type="SUPFAM" id="SSF53850">
    <property type="entry name" value="Periplasmic binding protein-like II"/>
    <property type="match status" value="1"/>
</dbReference>
<comment type="similarity">
    <text evidence="1">Belongs to the bacterial solute-binding protein 1 family.</text>
</comment>
<dbReference type="EMBL" id="BOSL01000005">
    <property type="protein sequence ID" value="GIP52990.1"/>
    <property type="molecule type" value="Genomic_DNA"/>
</dbReference>
<dbReference type="InterPro" id="IPR006059">
    <property type="entry name" value="SBP"/>
</dbReference>
<keyword evidence="10" id="KW-1185">Reference proteome</keyword>
<keyword evidence="5" id="KW-0472">Membrane</keyword>
<protein>
    <submittedName>
        <fullName evidence="9">ABC transporter substrate-binding protein</fullName>
    </submittedName>
</protein>
<dbReference type="InterPro" id="IPR050490">
    <property type="entry name" value="Bact_solute-bd_prot1"/>
</dbReference>
<gene>
    <name evidence="9" type="ORF">J42TS3_20250</name>
</gene>
<dbReference type="Proteomes" id="UP000679992">
    <property type="component" value="Unassembled WGS sequence"/>
</dbReference>
<evidence type="ECO:0000313" key="9">
    <source>
        <dbReference type="EMBL" id="GIP52990.1"/>
    </source>
</evidence>
<keyword evidence="2" id="KW-0813">Transport</keyword>
<evidence type="ECO:0000256" key="2">
    <source>
        <dbReference type="ARBA" id="ARBA00022448"/>
    </source>
</evidence>
<accession>A0ABQ4MC35</accession>
<evidence type="ECO:0000256" key="6">
    <source>
        <dbReference type="ARBA" id="ARBA00023139"/>
    </source>
</evidence>
<evidence type="ECO:0000256" key="3">
    <source>
        <dbReference type="ARBA" id="ARBA00022475"/>
    </source>
</evidence>
<keyword evidence="3" id="KW-1003">Cell membrane</keyword>
<reference evidence="9 10" key="1">
    <citation type="submission" date="2021-03" db="EMBL/GenBank/DDBJ databases">
        <title>Antimicrobial resistance genes in bacteria isolated from Japanese honey, and their potential for conferring macrolide and lincosamide resistance in the American foulbrood pathogen Paenibacillus larvae.</title>
        <authorList>
            <person name="Okamoto M."/>
            <person name="Kumagai M."/>
            <person name="Kanamori H."/>
            <person name="Takamatsu D."/>
        </authorList>
    </citation>
    <scope>NUCLEOTIDE SEQUENCE [LARGE SCALE GENOMIC DNA]</scope>
    <source>
        <strain evidence="9 10">J42TS3</strain>
    </source>
</reference>
<keyword evidence="6" id="KW-0564">Palmitate</keyword>
<name>A0ABQ4MC35_9BACL</name>
<evidence type="ECO:0000256" key="8">
    <source>
        <dbReference type="SAM" id="SignalP"/>
    </source>
</evidence>
<keyword evidence="4 8" id="KW-0732">Signal</keyword>
<evidence type="ECO:0000256" key="4">
    <source>
        <dbReference type="ARBA" id="ARBA00022729"/>
    </source>
</evidence>
<dbReference type="InterPro" id="IPR006061">
    <property type="entry name" value="SBP_1_CS"/>
</dbReference>
<feature type="signal peptide" evidence="8">
    <location>
        <begin position="1"/>
        <end position="22"/>
    </location>
</feature>
<dbReference type="PANTHER" id="PTHR43649">
    <property type="entry name" value="ARABINOSE-BINDING PROTEIN-RELATED"/>
    <property type="match status" value="1"/>
</dbReference>
<proteinExistence type="inferred from homology"/>
<evidence type="ECO:0000256" key="5">
    <source>
        <dbReference type="ARBA" id="ARBA00023136"/>
    </source>
</evidence>